<accession>A0A9X2EUP6</accession>
<dbReference type="EMBL" id="JALBWM010000115">
    <property type="protein sequence ID" value="MCO1336231.1"/>
    <property type="molecule type" value="Genomic_DNA"/>
</dbReference>
<dbReference type="GO" id="GO:0003677">
    <property type="term" value="F:DNA binding"/>
    <property type="evidence" value="ECO:0007669"/>
    <property type="project" value="InterPro"/>
</dbReference>
<dbReference type="SMART" id="SM00530">
    <property type="entry name" value="HTH_XRE"/>
    <property type="match status" value="1"/>
</dbReference>
<comment type="caution">
    <text evidence="3">The sequence shown here is derived from an EMBL/GenBank/DDBJ whole genome shotgun (WGS) entry which is preliminary data.</text>
</comment>
<feature type="compositionally biased region" description="Basic and acidic residues" evidence="1">
    <location>
        <begin position="128"/>
        <end position="139"/>
    </location>
</feature>
<reference evidence="3" key="1">
    <citation type="journal article" date="2022" name="Arch. Microbiol.">
        <title>Microbulbifer okhotskensis sp. nov., isolated from a deep bottom sediment of the Okhotsk Sea.</title>
        <authorList>
            <person name="Romanenko L."/>
            <person name="Kurilenko V."/>
            <person name="Otstavnykh N."/>
            <person name="Velansky P."/>
            <person name="Isaeva M."/>
            <person name="Mikhailov V."/>
        </authorList>
    </citation>
    <scope>NUCLEOTIDE SEQUENCE</scope>
    <source>
        <strain evidence="3">OS29</strain>
    </source>
</reference>
<protein>
    <submittedName>
        <fullName evidence="3">Helix-turn-helix domain-containing protein</fullName>
    </submittedName>
</protein>
<feature type="domain" description="HTH cro/C1-type" evidence="2">
    <location>
        <begin position="11"/>
        <end position="64"/>
    </location>
</feature>
<sequence>MNSALKIGERLREERKRLKFTQPELGELVGASKRTVIDWEKGVTAPNAVQLAALEDGDIDIGYVITGRRTEVSSAGSDEELELLALYRAAPIQVKAAVLGALTAGNASPENKPNVSVTGDGNKVAAGDFHDYAPRRRKR</sequence>
<proteinExistence type="predicted"/>
<dbReference type="InterPro" id="IPR001387">
    <property type="entry name" value="Cro/C1-type_HTH"/>
</dbReference>
<evidence type="ECO:0000313" key="4">
    <source>
        <dbReference type="Proteomes" id="UP001139028"/>
    </source>
</evidence>
<feature type="region of interest" description="Disordered" evidence="1">
    <location>
        <begin position="105"/>
        <end position="139"/>
    </location>
</feature>
<organism evidence="3 4">
    <name type="scientific">Microbulbifer okhotskensis</name>
    <dbReference type="NCBI Taxonomy" id="2926617"/>
    <lineage>
        <taxon>Bacteria</taxon>
        <taxon>Pseudomonadati</taxon>
        <taxon>Pseudomonadota</taxon>
        <taxon>Gammaproteobacteria</taxon>
        <taxon>Cellvibrionales</taxon>
        <taxon>Microbulbiferaceae</taxon>
        <taxon>Microbulbifer</taxon>
    </lineage>
</organism>
<dbReference type="RefSeq" id="WP_252471759.1">
    <property type="nucleotide sequence ID" value="NZ_JALBWM010000115.1"/>
</dbReference>
<name>A0A9X2EUP6_9GAMM</name>
<evidence type="ECO:0000256" key="1">
    <source>
        <dbReference type="SAM" id="MobiDB-lite"/>
    </source>
</evidence>
<dbReference type="PROSITE" id="PS50943">
    <property type="entry name" value="HTH_CROC1"/>
    <property type="match status" value="1"/>
</dbReference>
<evidence type="ECO:0000313" key="3">
    <source>
        <dbReference type="EMBL" id="MCO1336231.1"/>
    </source>
</evidence>
<dbReference type="Gene3D" id="1.10.260.40">
    <property type="entry name" value="lambda repressor-like DNA-binding domains"/>
    <property type="match status" value="1"/>
</dbReference>
<dbReference type="AlphaFoldDB" id="A0A9X2EUP6"/>
<dbReference type="SUPFAM" id="SSF47413">
    <property type="entry name" value="lambda repressor-like DNA-binding domains"/>
    <property type="match status" value="1"/>
</dbReference>
<dbReference type="Proteomes" id="UP001139028">
    <property type="component" value="Unassembled WGS sequence"/>
</dbReference>
<keyword evidence="4" id="KW-1185">Reference proteome</keyword>
<gene>
    <name evidence="3" type="ORF">MO867_18020</name>
</gene>
<dbReference type="CDD" id="cd00093">
    <property type="entry name" value="HTH_XRE"/>
    <property type="match status" value="1"/>
</dbReference>
<feature type="compositionally biased region" description="Polar residues" evidence="1">
    <location>
        <begin position="105"/>
        <end position="119"/>
    </location>
</feature>
<dbReference type="InterPro" id="IPR010982">
    <property type="entry name" value="Lambda_DNA-bd_dom_sf"/>
</dbReference>
<evidence type="ECO:0000259" key="2">
    <source>
        <dbReference type="PROSITE" id="PS50943"/>
    </source>
</evidence>
<dbReference type="Pfam" id="PF01381">
    <property type="entry name" value="HTH_3"/>
    <property type="match status" value="1"/>
</dbReference>